<reference evidence="3" key="1">
    <citation type="submission" date="2015-09" db="EMBL/GenBank/DDBJ databases">
        <authorList>
            <person name="Wibberg D."/>
        </authorList>
    </citation>
    <scope>NUCLEOTIDE SEQUENCE [LARGE SCALE GENOMIC DNA]</scope>
    <source>
        <strain evidence="3">SD1D</strain>
    </source>
</reference>
<evidence type="ECO:0000313" key="2">
    <source>
        <dbReference type="EMBL" id="CUH92198.1"/>
    </source>
</evidence>
<dbReference type="EMBL" id="LN879430">
    <property type="protein sequence ID" value="CUH92198.1"/>
    <property type="molecule type" value="Genomic_DNA"/>
</dbReference>
<dbReference type="Gene3D" id="2.60.40.1240">
    <property type="match status" value="1"/>
</dbReference>
<evidence type="ECO:0000256" key="1">
    <source>
        <dbReference type="ARBA" id="ARBA00022729"/>
    </source>
</evidence>
<dbReference type="OrthoDB" id="2049545at2"/>
<dbReference type="Proteomes" id="UP000196053">
    <property type="component" value="Chromosome I"/>
</dbReference>
<organism evidence="2 3">
    <name type="scientific">Herbinix luporum</name>
    <dbReference type="NCBI Taxonomy" id="1679721"/>
    <lineage>
        <taxon>Bacteria</taxon>
        <taxon>Bacillati</taxon>
        <taxon>Bacillota</taxon>
        <taxon>Clostridia</taxon>
        <taxon>Lachnospirales</taxon>
        <taxon>Lachnospiraceae</taxon>
        <taxon>Herbinix</taxon>
    </lineage>
</organism>
<protein>
    <recommendedName>
        <fullName evidence="4">DUF4352 domain-containing protein</fullName>
    </recommendedName>
</protein>
<sequence>MRRLLVIFISVLALLFTGCMKEYPLTEEETDIVAEYMAGLLLAKDKNYSLSLLSYDEVKELSNQATTNTKEEPIEETDKDNVIDNKDNVLDNESEINSLDKTNSLSEVIGNKNFEIQFTGYKLADTYPEDETNRVFSIDPRKGNQLLIVNFTLENLNNKDMTIDLSKEKIQYQLKINGENIYKPLLVLLENNLQYINMKIAANSKIPTVLIFELEKDTDLSKISLLVSNNSKSKEIEFK</sequence>
<keyword evidence="1" id="KW-0732">Signal</keyword>
<dbReference type="PROSITE" id="PS51257">
    <property type="entry name" value="PROKAR_LIPOPROTEIN"/>
    <property type="match status" value="1"/>
</dbReference>
<dbReference type="RefSeq" id="WP_058257591.1">
    <property type="nucleotide sequence ID" value="NZ_LN879430.1"/>
</dbReference>
<keyword evidence="3" id="KW-1185">Reference proteome</keyword>
<evidence type="ECO:0008006" key="4">
    <source>
        <dbReference type="Google" id="ProtNLM"/>
    </source>
</evidence>
<dbReference type="AlphaFoldDB" id="A0A0K8J4G6"/>
<name>A0A0K8J4G6_9FIRM</name>
<proteinExistence type="predicted"/>
<evidence type="ECO:0000313" key="3">
    <source>
        <dbReference type="Proteomes" id="UP000196053"/>
    </source>
</evidence>
<gene>
    <name evidence="2" type="ORF">SD1D_0647</name>
</gene>
<dbReference type="KEGG" id="hsd:SD1D_0647"/>
<accession>A0A0K8J4G6</accession>
<dbReference type="InterPro" id="IPR029050">
    <property type="entry name" value="Immunoprotect_excell_Ig-like"/>
</dbReference>